<keyword evidence="8" id="KW-1185">Reference proteome</keyword>
<dbReference type="Pfam" id="PF20514">
    <property type="entry name" value="WHD_ROXA"/>
    <property type="match status" value="1"/>
</dbReference>
<evidence type="ECO:0000256" key="1">
    <source>
        <dbReference type="ARBA" id="ARBA00001954"/>
    </source>
</evidence>
<dbReference type="InterPro" id="IPR039994">
    <property type="entry name" value="NO66-like"/>
</dbReference>
<dbReference type="OrthoDB" id="9764016at2"/>
<dbReference type="Gene3D" id="2.60.120.650">
    <property type="entry name" value="Cupin"/>
    <property type="match status" value="1"/>
</dbReference>
<evidence type="ECO:0000256" key="3">
    <source>
        <dbReference type="ARBA" id="ARBA00022964"/>
    </source>
</evidence>
<gene>
    <name evidence="7" type="ORF">SAMN05421749_103253</name>
</gene>
<dbReference type="Gene3D" id="3.40.366.30">
    <property type="entry name" value="50S ribosomal protein L16 arginine hydroxylase, Chain A, Domain 2"/>
    <property type="match status" value="1"/>
</dbReference>
<proteinExistence type="predicted"/>
<keyword evidence="2" id="KW-0479">Metal-binding</keyword>
<dbReference type="Pfam" id="PF08007">
    <property type="entry name" value="JmjC_2"/>
    <property type="match status" value="1"/>
</dbReference>
<dbReference type="SUPFAM" id="SSF51197">
    <property type="entry name" value="Clavaminate synthase-like"/>
    <property type="match status" value="1"/>
</dbReference>
<dbReference type="RefSeq" id="WP_092618081.1">
    <property type="nucleotide sequence ID" value="NZ_FMYK01000003.1"/>
</dbReference>
<comment type="cofactor">
    <cofactor evidence="1">
        <name>Fe(2+)</name>
        <dbReference type="ChEBI" id="CHEBI:29033"/>
    </cofactor>
</comment>
<keyword evidence="4" id="KW-0560">Oxidoreductase</keyword>
<evidence type="ECO:0000256" key="4">
    <source>
        <dbReference type="ARBA" id="ARBA00023002"/>
    </source>
</evidence>
<dbReference type="PANTHER" id="PTHR13096">
    <property type="entry name" value="MINA53 MYC INDUCED NUCLEAR ANTIGEN"/>
    <property type="match status" value="1"/>
</dbReference>
<keyword evidence="7" id="KW-0687">Ribonucleoprotein</keyword>
<dbReference type="PANTHER" id="PTHR13096:SF8">
    <property type="entry name" value="RIBOSOMAL OXYGENASE 1"/>
    <property type="match status" value="1"/>
</dbReference>
<dbReference type="InterPro" id="IPR003347">
    <property type="entry name" value="JmjC_dom"/>
</dbReference>
<keyword evidence="7" id="KW-0689">Ribosomal protein</keyword>
<dbReference type="InterPro" id="IPR046799">
    <property type="entry name" value="ROXA-like_wH"/>
</dbReference>
<evidence type="ECO:0000256" key="2">
    <source>
        <dbReference type="ARBA" id="ARBA00022723"/>
    </source>
</evidence>
<dbReference type="PROSITE" id="PS51184">
    <property type="entry name" value="JMJC"/>
    <property type="match status" value="1"/>
</dbReference>
<evidence type="ECO:0000313" key="7">
    <source>
        <dbReference type="EMBL" id="SDC14217.1"/>
    </source>
</evidence>
<dbReference type="GO" id="GO:0016706">
    <property type="term" value="F:2-oxoglutarate-dependent dioxygenase activity"/>
    <property type="evidence" value="ECO:0007669"/>
    <property type="project" value="TreeGrafter"/>
</dbReference>
<evidence type="ECO:0000259" key="6">
    <source>
        <dbReference type="PROSITE" id="PS51184"/>
    </source>
</evidence>
<sequence length="406" mass="46019">MSKPSTQPLAILGGISAAQFLAEYWQKKPLLVRNALPEIVGMFEPDDIKELALDEDVTARLITQHGQNHEQWQVKNAPLSPKDFKKLPPYWTLLVQAVDHYSLELAELWKQFSFIPQWRRDDIMVSYAPQGGSVGQHFDFYDVFLLQGFGHRRWQLGQWCDESTEILPNQPLKLLAEMQVDFDEVLAPGDLLYVPPRLSHYGVAQDECLTFSFGFRMPNQAQLIDRVSDQFADQILTKTPINDDQRSMPQAIGEISQLELDRLKQQLLQAIENNAGFESAVMALISEAKYAEHIPEPEEIDNEALQSYADDGYGIALEPANRLLYRTLANDDTHTTPETRLEFWANGELFPVDTDSASLFKALADGEQFLLNELPKQTANLETTLELIVEALNSGILMLIEPDESE</sequence>
<dbReference type="GO" id="GO:0046872">
    <property type="term" value="F:metal ion binding"/>
    <property type="evidence" value="ECO:0007669"/>
    <property type="project" value="UniProtKB-KW"/>
</dbReference>
<name>A0A1G6J6C1_9GAMM</name>
<feature type="domain" description="JmjC" evidence="6">
    <location>
        <begin position="104"/>
        <end position="232"/>
    </location>
</feature>
<dbReference type="SMART" id="SM00558">
    <property type="entry name" value="JmjC"/>
    <property type="match status" value="1"/>
</dbReference>
<dbReference type="Proteomes" id="UP000242317">
    <property type="component" value="Unassembled WGS sequence"/>
</dbReference>
<dbReference type="EMBL" id="FMYK01000003">
    <property type="protein sequence ID" value="SDC14217.1"/>
    <property type="molecule type" value="Genomic_DNA"/>
</dbReference>
<evidence type="ECO:0000313" key="8">
    <source>
        <dbReference type="Proteomes" id="UP000242317"/>
    </source>
</evidence>
<accession>A0A1G6J6C1</accession>
<protein>
    <submittedName>
        <fullName evidence="7">50S ribosomal protein L16 3-hydroxylase</fullName>
    </submittedName>
</protein>
<organism evidence="7 8">
    <name type="scientific">Acinetobacter marinus</name>
    <dbReference type="NCBI Taxonomy" id="281375"/>
    <lineage>
        <taxon>Bacteria</taxon>
        <taxon>Pseudomonadati</taxon>
        <taxon>Pseudomonadota</taxon>
        <taxon>Gammaproteobacteria</taxon>
        <taxon>Moraxellales</taxon>
        <taxon>Moraxellaceae</taxon>
        <taxon>Acinetobacter</taxon>
    </lineage>
</organism>
<keyword evidence="5" id="KW-0408">Iron</keyword>
<keyword evidence="3" id="KW-0223">Dioxygenase</keyword>
<dbReference type="GO" id="GO:0005840">
    <property type="term" value="C:ribosome"/>
    <property type="evidence" value="ECO:0007669"/>
    <property type="project" value="UniProtKB-KW"/>
</dbReference>
<dbReference type="AlphaFoldDB" id="A0A1G6J6C1"/>
<evidence type="ECO:0000256" key="5">
    <source>
        <dbReference type="ARBA" id="ARBA00023004"/>
    </source>
</evidence>
<reference evidence="8" key="1">
    <citation type="submission" date="2016-09" db="EMBL/GenBank/DDBJ databases">
        <authorList>
            <person name="Varghese N."/>
            <person name="Submissions S."/>
        </authorList>
    </citation>
    <scope>NUCLEOTIDE SEQUENCE [LARGE SCALE GENOMIC DNA]</scope>
    <source>
        <strain evidence="8">ANC 3699</strain>
    </source>
</reference>